<dbReference type="PANTHER" id="PTHR23160:SF19">
    <property type="entry name" value="MYOSIN HEAVY CHAIN-RELATED PROTEIN"/>
    <property type="match status" value="1"/>
</dbReference>
<sequence length="2534" mass="281489">MYPYNHSIDPNAPPFNPPPRTVQPHPLNQNFRFPPLPPDIPQQSISQPQPHHPQEPYGHSRRPSQLNPSASSFSFKPLEVSPSVDNGVGRLKRYHDDPSALGIDYGEPTEEPYERRVSPRKKALARAMEYTPPIEPINYNYNQSYSMNNEPIPTQTSTNYNLPPHVIPQFAQAAMPAPTPTLHIQHDSQHYTSDRAMLGISRSATVSPQFNIHPAQTFQTPPPPLNRAWTLDSSSRTALSPLNQSHQGLPLTLSPLHTHIQQGRISPSHSVISAPYDSRSISSPIGDRRIVSLSPNFGQRRQDSISLPSSERKYRGYRAKEGGPPKAVLGGPGGKTFDEMLASKTSPNLSPSKGPSSVGELSTSSRQVSGASSNSEYRYKGNPITFKLPPSTYSPPDSPPKPLPLPESTDLPIGDQDEMAEGKEEITEEQRKPRKEAFPWPKSRIRLSPTGVPLPLSPDQPGEDTLRRPSIDSSTDKEQEVKEGMWKGKPVLVSFPDEGCWERLRPPTPSEAEAEELEEHDETEAEVSAVLGEEMPVSPIAEDEDGEDSKSFNIVEDTVPAQEKDIIPWDEYPLSPSRPVMKEDDDPDVDHQQVIRDKITERIALVPHPSLPPRPVTRDDRPPPSYSSELISLSKRSFSDAPLGNTIFLKKQLGGVLKDSEERKERRTSISSTRHVKPICKGSSVGSWKQYDDMEVEGKENAEVIAEEIGHLPSPKGKSKMGAWSDHEDEADDEVEEEDEKVSISSPGRLINDVVGIEQLHRQLPAPAQDELFELDAEIIKDSTAKVDIEVAPKSGSMMRAWSDEEPNMVWEQEDQLEPESVSSPARLEQPSSEFAAEEEHLPQNTNIQEQIDDVGLAQKNGSKMRAWSDDGDEAMSSDGERGIRETISSPARLEQPASAPHDGAKGAIDLEADQLEDHTADSINPGSSSRLHAWTPSPEPSKMRAWGLEEDINTVEAVSAPARMPDHAHALRKSASEEVDRWQNDKFDTSEEFEDVPLTATETSKIRPWEESTLKPVEEIDERKSTRLEKRGRVEDGEEEDLLQGGSKMRAWSQDILVSTIRDPNPVKWFKNGDEVQKQSSDFAPIPDKRPFESEQLRQKALEAKETSTSEAAIMAKMKVLRAQVQSTKGSRKKGKKSIDAVTSSDTVRPIDDISMIQEGSEVFSVNIRSSSAEDVDNNISSQAEPVQVDVTSPQAKRLRPTAEPWKPPSSTLGYGALGVSTIRPQPATAVPTLPPDAKPFVPQSTSFHFTVPSSHPVVDPNAQSFVPRSTSFTFASPILPSVTPAAPPFIPRETSFNVMPLGNEPPFTPSATPFMPPLSPHCVSQLGVNIQRQGSPPSYSSPKGKKLRPTALAFDPPRASPTKTSGFDFTLPNNRDRAASLTSSNGEKTLRPTANTFVPPYGFIPSPTKPRLQPSAIPFVPSASIASSDTVTSPIKSLATSQIRSDFDTGYSTASTILVTSPIKADASVPSVLDLPTQDRSEEDLGEIQDLARPPSTNEPILTPAEIVFEQHRPDSVESGLQVIPPGRDRANTVAFGPSSPIGGGIFDLEENESRLQSDEDEEERIEDSVVDLEWLFFETPLLTTPSVTGHDVLGIREASPRLSVSERGSRASEASHSSERSQSMSSERPPRNDRPSMRRAEENSYHPLDTLTLPLKEPIIPLKEITIHPSHPVQLPLTPRPNVEEVPDAPVSAHTTELSDEASIGSETLAHTGRPSLSRPLPPIPNPKEITPSTGPFLPAKVDEYTTPPQSTGDTFASAAYMTADGSPLIPTRIFVDTDNTPPKRLRRPLPDIPTWREPIPISTPAPSSGNAVADPLEMLEDYGKAEEDGDDQELVYPKVDIDTSRRKREFDRSAAPSPELPSEVNEVEPSPDPLTVNTKFREWTFPICSPSGIYETGHQVKPSIIRRHTMPTEDHLDDLNSPPASAEATMGVASTFASRVGELRAYLRADEEISRRTSLEFPMREDNRKLGVVNVDHDDHESSPGSAQQGYMAEKALMHDERLDEMLDLLRKRDGMSNRAQEDLDGLKDLIVSAVQDVVSQLHVQRQSNTPDSLERIASIFEENPRLLTSLRDTDKLPPTPTHQEARESHEERSQTQSQDIFAAILTGQHAILSKFDDVASTQLSGSATLSQAIEALQYAQQAAEQRAREEDDHRAIISALREETEDNRITISETRAQAEVLNQRLKDTRQDRDELRTQSDGMMSRLESMSVRQNKLEGELDGVVARALAAELERDALARSVNESRDLEDGLRSEIREYQEQLEKERENSERSINQKESEIVALQSQIQYQLSQITEQKEKIQFLEQSLPQQKEDEGEADKPKLATESSIIEMSQNALTFQEELMSRLGKLDENMYETMGSRVKEYESVLDRNRILQAEVESLRERLEASADRFAKLQLSTSSSLSAHTVAQQALCDKLSDETKRRESAETKMEEMKKELERVREEKMNWNVIASERQAMARMQEIRLQALTQENVYWRQFALEHDRRRFKSYLQTKPFRNPDGSELVVNGGGNEDQMDENKGTWYVETR</sequence>
<feature type="compositionally biased region" description="Polar residues" evidence="3">
    <location>
        <begin position="1382"/>
        <end position="1396"/>
    </location>
</feature>
<feature type="compositionally biased region" description="Basic and acidic residues" evidence="3">
    <location>
        <begin position="1631"/>
        <end position="1647"/>
    </location>
</feature>
<feature type="region of interest" description="Disordered" evidence="3">
    <location>
        <begin position="1829"/>
        <end position="1877"/>
    </location>
</feature>
<feature type="compositionally biased region" description="Polar residues" evidence="3">
    <location>
        <begin position="922"/>
        <end position="931"/>
    </location>
</feature>
<feature type="region of interest" description="Disordered" evidence="3">
    <location>
        <begin position="2506"/>
        <end position="2527"/>
    </location>
</feature>
<feature type="compositionally biased region" description="Basic and acidic residues" evidence="3">
    <location>
        <begin position="420"/>
        <end position="437"/>
    </location>
</feature>
<feature type="compositionally biased region" description="Basic and acidic residues" evidence="3">
    <location>
        <begin position="310"/>
        <end position="323"/>
    </location>
</feature>
<feature type="region of interest" description="Disordered" evidence="3">
    <location>
        <begin position="295"/>
        <end position="589"/>
    </location>
</feature>
<feature type="compositionally biased region" description="Basic and acidic residues" evidence="3">
    <location>
        <begin position="965"/>
        <end position="990"/>
    </location>
</feature>
<feature type="compositionally biased region" description="Basic and acidic residues" evidence="3">
    <location>
        <begin position="464"/>
        <end position="486"/>
    </location>
</feature>
<feature type="compositionally biased region" description="Acidic residues" evidence="3">
    <location>
        <begin position="512"/>
        <end position="525"/>
    </location>
</feature>
<feature type="region of interest" description="Disordered" evidence="3">
    <location>
        <begin position="1603"/>
        <end position="1652"/>
    </location>
</feature>
<feature type="compositionally biased region" description="Polar residues" evidence="3">
    <location>
        <begin position="343"/>
        <end position="376"/>
    </location>
</feature>
<dbReference type="PANTHER" id="PTHR23160">
    <property type="entry name" value="SYNAPTONEMAL COMPLEX PROTEIN-RELATED"/>
    <property type="match status" value="1"/>
</dbReference>
<feature type="compositionally biased region" description="Basic and acidic residues" evidence="3">
    <location>
        <begin position="1843"/>
        <end position="1856"/>
    </location>
</feature>
<keyword evidence="5" id="KW-1185">Reference proteome</keyword>
<evidence type="ECO:0000256" key="1">
    <source>
        <dbReference type="ARBA" id="ARBA00023054"/>
    </source>
</evidence>
<feature type="compositionally biased region" description="Low complexity" evidence="3">
    <location>
        <begin position="1606"/>
        <end position="1630"/>
    </location>
</feature>
<feature type="compositionally biased region" description="Acidic residues" evidence="3">
    <location>
        <begin position="804"/>
        <end position="818"/>
    </location>
</feature>
<feature type="compositionally biased region" description="Basic and acidic residues" evidence="3">
    <location>
        <begin position="2088"/>
        <end position="2098"/>
    </location>
</feature>
<feature type="region of interest" description="Disordered" evidence="3">
    <location>
        <begin position="798"/>
        <end position="944"/>
    </location>
</feature>
<feature type="compositionally biased region" description="Basic and acidic residues" evidence="3">
    <location>
        <begin position="1005"/>
        <end position="1036"/>
    </location>
</feature>
<accession>A0AAX4K9V8</accession>
<feature type="compositionally biased region" description="Acidic residues" evidence="3">
    <location>
        <begin position="727"/>
        <end position="740"/>
    </location>
</feature>
<feature type="coiled-coil region" evidence="2">
    <location>
        <begin position="2246"/>
        <end position="2319"/>
    </location>
</feature>
<feature type="compositionally biased region" description="Polar residues" evidence="3">
    <location>
        <begin position="1186"/>
        <end position="1196"/>
    </location>
</feature>
<evidence type="ECO:0000256" key="2">
    <source>
        <dbReference type="SAM" id="Coils"/>
    </source>
</evidence>
<dbReference type="GeneID" id="91099273"/>
<evidence type="ECO:0000313" key="4">
    <source>
        <dbReference type="EMBL" id="WWD02430.1"/>
    </source>
</evidence>
<evidence type="ECO:0000256" key="3">
    <source>
        <dbReference type="SAM" id="MobiDB-lite"/>
    </source>
</evidence>
<feature type="region of interest" description="Disordered" evidence="3">
    <location>
        <begin position="708"/>
        <end position="747"/>
    </location>
</feature>
<feature type="region of interest" description="Disordered" evidence="3">
    <location>
        <begin position="602"/>
        <end position="631"/>
    </location>
</feature>
<feature type="region of interest" description="Disordered" evidence="3">
    <location>
        <begin position="1"/>
        <end position="117"/>
    </location>
</feature>
<feature type="region of interest" description="Disordered" evidence="3">
    <location>
        <begin position="1186"/>
        <end position="1212"/>
    </location>
</feature>
<feature type="region of interest" description="Disordered" evidence="3">
    <location>
        <begin position="1674"/>
        <end position="1706"/>
    </location>
</feature>
<gene>
    <name evidence="4" type="ORF">V865_000469</name>
</gene>
<reference evidence="4 5" key="1">
    <citation type="submission" date="2024-01" db="EMBL/GenBank/DDBJ databases">
        <title>Comparative genomics of Cryptococcus and Kwoniella reveals pathogenesis evolution and contrasting modes of karyotype evolution via chromosome fusion or intercentromeric recombination.</title>
        <authorList>
            <person name="Coelho M.A."/>
            <person name="David-Palma M."/>
            <person name="Shea T."/>
            <person name="Bowers K."/>
            <person name="McGinley-Smith S."/>
            <person name="Mohammad A.W."/>
            <person name="Gnirke A."/>
            <person name="Yurkov A.M."/>
            <person name="Nowrousian M."/>
            <person name="Sun S."/>
            <person name="Cuomo C.A."/>
            <person name="Heitman J."/>
        </authorList>
    </citation>
    <scope>NUCLEOTIDE SEQUENCE [LARGE SCALE GENOMIC DNA]</scope>
    <source>
        <strain evidence="4 5">PYCC6329</strain>
    </source>
</reference>
<organism evidence="4 5">
    <name type="scientific">Kwoniella europaea PYCC6329</name>
    <dbReference type="NCBI Taxonomy" id="1423913"/>
    <lineage>
        <taxon>Eukaryota</taxon>
        <taxon>Fungi</taxon>
        <taxon>Dikarya</taxon>
        <taxon>Basidiomycota</taxon>
        <taxon>Agaricomycotina</taxon>
        <taxon>Tremellomycetes</taxon>
        <taxon>Tremellales</taxon>
        <taxon>Cryptococcaceae</taxon>
        <taxon>Kwoniella</taxon>
    </lineage>
</organism>
<keyword evidence="1 2" id="KW-0175">Coiled coil</keyword>
<feature type="region of interest" description="Disordered" evidence="3">
    <location>
        <begin position="1355"/>
        <end position="1396"/>
    </location>
</feature>
<feature type="coiled-coil region" evidence="2">
    <location>
        <begin position="2176"/>
        <end position="2203"/>
    </location>
</feature>
<feature type="compositionally biased region" description="Polar residues" evidence="3">
    <location>
        <begin position="1363"/>
        <end position="1375"/>
    </location>
</feature>
<feature type="compositionally biased region" description="Polar residues" evidence="3">
    <location>
        <begin position="63"/>
        <end position="74"/>
    </location>
</feature>
<feature type="compositionally biased region" description="Pro residues" evidence="3">
    <location>
        <begin position="11"/>
        <end position="21"/>
    </location>
</feature>
<feature type="compositionally biased region" description="Polar residues" evidence="3">
    <location>
        <begin position="295"/>
        <end position="309"/>
    </location>
</feature>
<feature type="region of interest" description="Disordered" evidence="3">
    <location>
        <begin position="960"/>
        <end position="1048"/>
    </location>
</feature>
<feature type="compositionally biased region" description="Pro residues" evidence="3">
    <location>
        <begin position="392"/>
        <end position="405"/>
    </location>
</feature>
<feature type="coiled-coil region" evidence="2">
    <location>
        <begin position="2370"/>
        <end position="2457"/>
    </location>
</feature>
<feature type="region of interest" description="Disordered" evidence="3">
    <location>
        <begin position="2072"/>
        <end position="2101"/>
    </location>
</feature>
<dbReference type="RefSeq" id="XP_066080397.1">
    <property type="nucleotide sequence ID" value="XM_066224300.1"/>
</dbReference>
<proteinExistence type="predicted"/>
<dbReference type="EMBL" id="CP144089">
    <property type="protein sequence ID" value="WWD02430.1"/>
    <property type="molecule type" value="Genomic_DNA"/>
</dbReference>
<dbReference type="KEGG" id="ker:91099273"/>
<evidence type="ECO:0000313" key="5">
    <source>
        <dbReference type="Proteomes" id="UP001358614"/>
    </source>
</evidence>
<protein>
    <submittedName>
        <fullName evidence="4">Uncharacterized protein</fullName>
    </submittedName>
</protein>
<feature type="region of interest" description="Disordered" evidence="3">
    <location>
        <begin position="1776"/>
        <end position="1816"/>
    </location>
</feature>
<feature type="region of interest" description="Disordered" evidence="3">
    <location>
        <begin position="1527"/>
        <end position="1567"/>
    </location>
</feature>
<dbReference type="Proteomes" id="UP001358614">
    <property type="component" value="Chromosome 1"/>
</dbReference>
<name>A0AAX4K9V8_9TREE</name>